<reference evidence="1 2" key="1">
    <citation type="journal article" date="2014" name="Agronomy (Basel)">
        <title>A Draft Genome Sequence for Ensete ventricosum, the Drought-Tolerant Tree Against Hunger.</title>
        <authorList>
            <person name="Harrison J."/>
            <person name="Moore K.A."/>
            <person name="Paszkiewicz K."/>
            <person name="Jones T."/>
            <person name="Grant M."/>
            <person name="Ambacheew D."/>
            <person name="Muzemil S."/>
            <person name="Studholme D.J."/>
        </authorList>
    </citation>
    <scope>NUCLEOTIDE SEQUENCE [LARGE SCALE GENOMIC DNA]</scope>
</reference>
<gene>
    <name evidence="1" type="ORF">B296_00027510</name>
</gene>
<protein>
    <submittedName>
        <fullName evidence="1">Uncharacterized protein</fullName>
    </submittedName>
</protein>
<sequence>MSPHVVVAFASQIREYRRRHSTACVVDVTEEYEDLLKEDPHVKFSGESQEAVIDPDYCSSVEELMGVGPEKLKEVSLLAPSYRF</sequence>
<accession>A0A426ZGU5</accession>
<proteinExistence type="predicted"/>
<dbReference type="EMBL" id="AMZH03006679">
    <property type="protein sequence ID" value="RRT63212.1"/>
    <property type="molecule type" value="Genomic_DNA"/>
</dbReference>
<organism evidence="1 2">
    <name type="scientific">Ensete ventricosum</name>
    <name type="common">Abyssinian banana</name>
    <name type="synonym">Musa ensete</name>
    <dbReference type="NCBI Taxonomy" id="4639"/>
    <lineage>
        <taxon>Eukaryota</taxon>
        <taxon>Viridiplantae</taxon>
        <taxon>Streptophyta</taxon>
        <taxon>Embryophyta</taxon>
        <taxon>Tracheophyta</taxon>
        <taxon>Spermatophyta</taxon>
        <taxon>Magnoliopsida</taxon>
        <taxon>Liliopsida</taxon>
        <taxon>Zingiberales</taxon>
        <taxon>Musaceae</taxon>
        <taxon>Ensete</taxon>
    </lineage>
</organism>
<comment type="caution">
    <text evidence="1">The sequence shown here is derived from an EMBL/GenBank/DDBJ whole genome shotgun (WGS) entry which is preliminary data.</text>
</comment>
<dbReference type="AlphaFoldDB" id="A0A426ZGU5"/>
<evidence type="ECO:0000313" key="2">
    <source>
        <dbReference type="Proteomes" id="UP000287651"/>
    </source>
</evidence>
<evidence type="ECO:0000313" key="1">
    <source>
        <dbReference type="EMBL" id="RRT63212.1"/>
    </source>
</evidence>
<name>A0A426ZGU5_ENSVE</name>
<dbReference type="Proteomes" id="UP000287651">
    <property type="component" value="Unassembled WGS sequence"/>
</dbReference>